<evidence type="ECO:0000256" key="4">
    <source>
        <dbReference type="ARBA" id="ARBA00010081"/>
    </source>
</evidence>
<keyword evidence="6" id="KW-0964">Secreted</keyword>
<feature type="coiled-coil region" evidence="10">
    <location>
        <begin position="65"/>
        <end position="166"/>
    </location>
</feature>
<organism evidence="13 14">
    <name type="scientific">Microcaecilia unicolor</name>
    <dbReference type="NCBI Taxonomy" id="1415580"/>
    <lineage>
        <taxon>Eukaryota</taxon>
        <taxon>Metazoa</taxon>
        <taxon>Chordata</taxon>
        <taxon>Craniata</taxon>
        <taxon>Vertebrata</taxon>
        <taxon>Euteleostomi</taxon>
        <taxon>Amphibia</taxon>
        <taxon>Gymnophiona</taxon>
        <taxon>Siphonopidae</taxon>
        <taxon>Microcaecilia</taxon>
    </lineage>
</organism>
<dbReference type="KEGG" id="muo:115474830"/>
<evidence type="ECO:0000256" key="2">
    <source>
        <dbReference type="ARBA" id="ARBA00004496"/>
    </source>
</evidence>
<dbReference type="RefSeq" id="XP_030066365.1">
    <property type="nucleotide sequence ID" value="XM_030210505.1"/>
</dbReference>
<dbReference type="Proteomes" id="UP000515156">
    <property type="component" value="Chromosome 7"/>
</dbReference>
<comment type="subcellular location">
    <subcellularLocation>
        <location evidence="2">Cytoplasm</location>
    </subcellularLocation>
    <subcellularLocation>
        <location evidence="1">Nucleus</location>
    </subcellularLocation>
    <subcellularLocation>
        <location evidence="3">Secreted</location>
    </subcellularLocation>
</comment>
<dbReference type="InParanoid" id="A0A6P7YSY0"/>
<dbReference type="PANTHER" id="PTHR15225">
    <property type="entry name" value="INTERFERON-INDUCED PROTEIN 35/NMI N-MYC/STAT INTERACTING PROTEIN"/>
    <property type="match status" value="1"/>
</dbReference>
<name>A0A6P7YSY0_9AMPH</name>
<dbReference type="AlphaFoldDB" id="A0A6P7YSY0"/>
<keyword evidence="7" id="KW-0399">Innate immunity</keyword>
<accession>A0A6P7YSY0</accession>
<evidence type="ECO:0000259" key="11">
    <source>
        <dbReference type="Pfam" id="PF07292"/>
    </source>
</evidence>
<protein>
    <submittedName>
        <fullName evidence="14">N-myc-interactor isoform X1</fullName>
    </submittedName>
</protein>
<dbReference type="Pfam" id="PF07334">
    <property type="entry name" value="IFP_35_N"/>
    <property type="match status" value="1"/>
</dbReference>
<comment type="similarity">
    <text evidence="4">Belongs to the NMI family.</text>
</comment>
<evidence type="ECO:0000256" key="7">
    <source>
        <dbReference type="ARBA" id="ARBA00022588"/>
    </source>
</evidence>
<dbReference type="PANTHER" id="PTHR15225:SF4">
    <property type="entry name" value="N-MYC-INTERACTOR"/>
    <property type="match status" value="1"/>
</dbReference>
<keyword evidence="10" id="KW-0175">Coiled coil</keyword>
<keyword evidence="13" id="KW-1185">Reference proteome</keyword>
<keyword evidence="8" id="KW-0391">Immunity</keyword>
<dbReference type="GO" id="GO:0005737">
    <property type="term" value="C:cytoplasm"/>
    <property type="evidence" value="ECO:0007669"/>
    <property type="project" value="UniProtKB-SubCell"/>
</dbReference>
<dbReference type="FunFam" id="3.30.70.330:FF:000300">
    <property type="entry name" value="Interferon-induced protein 35"/>
    <property type="match status" value="1"/>
</dbReference>
<dbReference type="GO" id="GO:0045088">
    <property type="term" value="P:regulation of innate immune response"/>
    <property type="evidence" value="ECO:0007669"/>
    <property type="project" value="UniProtKB-ARBA"/>
</dbReference>
<feature type="domain" description="NID" evidence="11">
    <location>
        <begin position="316"/>
        <end position="404"/>
    </location>
</feature>
<dbReference type="FunCoup" id="A0A6P7YSY0">
    <property type="interactions" value="1202"/>
</dbReference>
<evidence type="ECO:0000313" key="13">
    <source>
        <dbReference type="Proteomes" id="UP000515156"/>
    </source>
</evidence>
<dbReference type="InterPro" id="IPR012677">
    <property type="entry name" value="Nucleotide-bd_a/b_plait_sf"/>
</dbReference>
<reference evidence="14" key="1">
    <citation type="submission" date="2025-08" db="UniProtKB">
        <authorList>
            <consortium name="RefSeq"/>
        </authorList>
    </citation>
    <scope>IDENTIFICATION</scope>
</reference>
<dbReference type="GO" id="GO:0005634">
    <property type="term" value="C:nucleus"/>
    <property type="evidence" value="ECO:0007669"/>
    <property type="project" value="UniProtKB-SubCell"/>
</dbReference>
<evidence type="ECO:0000256" key="1">
    <source>
        <dbReference type="ARBA" id="ARBA00004123"/>
    </source>
</evidence>
<feature type="domain" description="Nmi/IFP 35" evidence="12">
    <location>
        <begin position="132"/>
        <end position="217"/>
    </location>
</feature>
<dbReference type="OrthoDB" id="9903237at2759"/>
<keyword evidence="5" id="KW-0963">Cytoplasm</keyword>
<evidence type="ECO:0000259" key="12">
    <source>
        <dbReference type="Pfam" id="PF07334"/>
    </source>
</evidence>
<evidence type="ECO:0000256" key="8">
    <source>
        <dbReference type="ARBA" id="ARBA00022859"/>
    </source>
</evidence>
<dbReference type="CTD" id="9111"/>
<dbReference type="InterPro" id="IPR009909">
    <property type="entry name" value="Nmi/IFP35_dom"/>
</dbReference>
<evidence type="ECO:0000256" key="5">
    <source>
        <dbReference type="ARBA" id="ARBA00022490"/>
    </source>
</evidence>
<dbReference type="GO" id="GO:0045087">
    <property type="term" value="P:innate immune response"/>
    <property type="evidence" value="ECO:0007669"/>
    <property type="project" value="UniProtKB-KW"/>
</dbReference>
<keyword evidence="9" id="KW-0539">Nucleus</keyword>
<feature type="domain" description="NID" evidence="11">
    <location>
        <begin position="218"/>
        <end position="305"/>
    </location>
</feature>
<evidence type="ECO:0000313" key="14">
    <source>
        <dbReference type="RefSeq" id="XP_030066365.1"/>
    </source>
</evidence>
<evidence type="ECO:0000256" key="10">
    <source>
        <dbReference type="SAM" id="Coils"/>
    </source>
</evidence>
<dbReference type="Pfam" id="PF07292">
    <property type="entry name" value="NID"/>
    <property type="match status" value="2"/>
</dbReference>
<evidence type="ECO:0000256" key="9">
    <source>
        <dbReference type="ARBA" id="ARBA00023242"/>
    </source>
</evidence>
<dbReference type="GeneID" id="115474830"/>
<dbReference type="InterPro" id="IPR009938">
    <property type="entry name" value="Nmi/IFP35_N"/>
</dbReference>
<proteinExistence type="inferred from homology"/>
<evidence type="ECO:0000256" key="3">
    <source>
        <dbReference type="ARBA" id="ARBA00004613"/>
    </source>
</evidence>
<dbReference type="Gene3D" id="3.30.70.330">
    <property type="match status" value="1"/>
</dbReference>
<gene>
    <name evidence="14" type="primary">NMI</name>
</gene>
<evidence type="ECO:0000256" key="6">
    <source>
        <dbReference type="ARBA" id="ARBA00022525"/>
    </source>
</evidence>
<dbReference type="GO" id="GO:0005615">
    <property type="term" value="C:extracellular space"/>
    <property type="evidence" value="ECO:0007669"/>
    <property type="project" value="UniProtKB-ARBA"/>
</dbReference>
<sequence>MDMPRAAPPYSNSKQKVGCFRGVGALEKERSATGGGLQVVFMDLTTPPTSLVDDFVQIKHSSTSMEKLKMELAHWQEQCRRAEDEKTNLLLRKLDADDLKKEAVEKVTRLMSKEKEKDNEKVKLKECYERKIDEINRKNAEIKKEIQKLGNELEAKYSAYEEMSQELKFEKELPEKEVKFTHLEIIKEEDTENNAAFNIDCRFLVTAKIPFTLHGGQALVTFEEEEVAKNILKKQRHTINVDSDRVDLKAVPVTLSPGLKFEIHAKISQKKINVSHLPGDIPEESLRDKLELYFYKSKVGGGEVDDVKYDKQTRSAVITFLETGAADRLAKCTAYPFYTSTGCCEVKVSRCLETNLQRLQTYSGISRRTILLTDIRAGPDDEESIQDMIEIHFQKPSNGGGEVERIRYLSKGRKVAYFEEDSDIPQNIA</sequence>